<dbReference type="SUPFAM" id="SSF49363">
    <property type="entry name" value="Purple acid phosphatase, N-terminal domain"/>
    <property type="match status" value="1"/>
</dbReference>
<dbReference type="Gene3D" id="3.60.21.10">
    <property type="match status" value="1"/>
</dbReference>
<dbReference type="SUPFAM" id="SSF49899">
    <property type="entry name" value="Concanavalin A-like lectins/glucanases"/>
    <property type="match status" value="1"/>
</dbReference>
<evidence type="ECO:0000259" key="3">
    <source>
        <dbReference type="SMART" id="SM00560"/>
    </source>
</evidence>
<dbReference type="InterPro" id="IPR015914">
    <property type="entry name" value="PAPs_N"/>
</dbReference>
<dbReference type="InterPro" id="IPR004843">
    <property type="entry name" value="Calcineurin-like_PHP"/>
</dbReference>
<dbReference type="EMBL" id="AP026866">
    <property type="protein sequence ID" value="BDS07078.1"/>
    <property type="molecule type" value="Genomic_DNA"/>
</dbReference>
<keyword evidence="1" id="KW-0732">Signal</keyword>
<dbReference type="InterPro" id="IPR029052">
    <property type="entry name" value="Metallo-depent_PP-like"/>
</dbReference>
<dbReference type="Gene3D" id="2.60.40.380">
    <property type="entry name" value="Purple acid phosphatase-like, N-terminal"/>
    <property type="match status" value="1"/>
</dbReference>
<dbReference type="InterPro" id="IPR013320">
    <property type="entry name" value="ConA-like_dom_sf"/>
</dbReference>
<dbReference type="Pfam" id="PF13385">
    <property type="entry name" value="Laminin_G_3"/>
    <property type="match status" value="1"/>
</dbReference>
<dbReference type="SUPFAM" id="SSF56300">
    <property type="entry name" value="Metallo-dependent phosphatases"/>
    <property type="match status" value="1"/>
</dbReference>
<feature type="domain" description="LamG-like jellyroll fold" evidence="3">
    <location>
        <begin position="69"/>
        <end position="211"/>
    </location>
</feature>
<reference evidence="4" key="1">
    <citation type="submission" date="2024-07" db="EMBL/GenBank/DDBJ databases">
        <title>Complete genome sequence of Verrucomicrobiaceae bacterium NT6N.</title>
        <authorList>
            <person name="Huang C."/>
            <person name="Takami H."/>
            <person name="Hamasaki K."/>
        </authorList>
    </citation>
    <scope>NUCLEOTIDE SEQUENCE</scope>
    <source>
        <strain evidence="4">NT6N</strain>
    </source>
</reference>
<dbReference type="PANTHER" id="PTHR22953">
    <property type="entry name" value="ACID PHOSPHATASE RELATED"/>
    <property type="match status" value="1"/>
</dbReference>
<dbReference type="SMART" id="SM00560">
    <property type="entry name" value="LamGL"/>
    <property type="match status" value="1"/>
</dbReference>
<evidence type="ECO:0000256" key="2">
    <source>
        <dbReference type="ARBA" id="ARBA00023157"/>
    </source>
</evidence>
<dbReference type="Pfam" id="PF00149">
    <property type="entry name" value="Metallophos"/>
    <property type="match status" value="1"/>
</dbReference>
<accession>A0AAT9FM99</accession>
<protein>
    <recommendedName>
        <fullName evidence="3">LamG-like jellyroll fold domain-containing protein</fullName>
    </recommendedName>
</protein>
<sequence>MLIAHDGPTPLLHWSFKKQFLKKDQLEAQRGPTMPLPESSTHPTEHGLILSSLTKTPSLLAKAEYLPKESFTITSWFSIHKPTTYGGIVCALEDNGNAEKGWILGYDGSKFYIGVSTEKTDDGDGKITYLRSKANYTKGQIYHLTATYDGKELRLYVNGKLENQTENVGGKILYEKNTHLSVAGYRDRNEDFPHRGQLISVQVYEDVAKEAWIKKEFEHNAEITQLKPTDSSKFEPLASVIEPYLQYGTTDAMTVMWETNHACQGIVHYGETAECKQQVTIPDAQEIHEIRITGLKPGTQYFYKTVSKSAADSTQDITSKVSTFQTDAGPETPYAFAIISDTQGNPRVSGTFAKMAWEHRPNFLLHPGDLVESGGKKEQWISHFFRSMSPLVSRVPFYSVLGNHEHNSANYYNYVSLPDPEYYYKYSYGNAEFFMLDTNKKCDPKSEQYLWLDKALAASTAKWKFVCHHQPAYSSDENDFGNLWKTNKSTRGSMNSRHLAKLYDQHKVDIVWNGHIHSYERTWPIRAGKPVEKDGPIYMITGGGGGPLETPGPFRTPFSVMVQRGHHYAMVWINGGRFEYKAYDINGRLFDTFTLSK</sequence>
<dbReference type="GO" id="GO:0003993">
    <property type="term" value="F:acid phosphatase activity"/>
    <property type="evidence" value="ECO:0007669"/>
    <property type="project" value="InterPro"/>
</dbReference>
<evidence type="ECO:0000256" key="1">
    <source>
        <dbReference type="ARBA" id="ARBA00022729"/>
    </source>
</evidence>
<dbReference type="Pfam" id="PF16656">
    <property type="entry name" value="Pur_ac_phosph_N"/>
    <property type="match status" value="1"/>
</dbReference>
<dbReference type="Gene3D" id="2.60.120.200">
    <property type="match status" value="1"/>
</dbReference>
<gene>
    <name evidence="4" type="ORF">NT6N_21180</name>
</gene>
<dbReference type="InterPro" id="IPR008963">
    <property type="entry name" value="Purple_acid_Pase-like_N"/>
</dbReference>
<dbReference type="GO" id="GO:0046872">
    <property type="term" value="F:metal ion binding"/>
    <property type="evidence" value="ECO:0007669"/>
    <property type="project" value="InterPro"/>
</dbReference>
<evidence type="ECO:0000313" key="4">
    <source>
        <dbReference type="EMBL" id="BDS07078.1"/>
    </source>
</evidence>
<keyword evidence="2" id="KW-1015">Disulfide bond</keyword>
<dbReference type="PANTHER" id="PTHR22953:SF153">
    <property type="entry name" value="PURPLE ACID PHOSPHATASE"/>
    <property type="match status" value="1"/>
</dbReference>
<dbReference type="KEGG" id="osu:NT6N_21180"/>
<dbReference type="AlphaFoldDB" id="A0AAT9FM99"/>
<dbReference type="InterPro" id="IPR006558">
    <property type="entry name" value="LamG-like"/>
</dbReference>
<name>A0AAT9FM99_9BACT</name>
<proteinExistence type="predicted"/>
<dbReference type="InterPro" id="IPR039331">
    <property type="entry name" value="PAPs-like"/>
</dbReference>
<organism evidence="4">
    <name type="scientific">Oceaniferula spumae</name>
    <dbReference type="NCBI Taxonomy" id="2979115"/>
    <lineage>
        <taxon>Bacteria</taxon>
        <taxon>Pseudomonadati</taxon>
        <taxon>Verrucomicrobiota</taxon>
        <taxon>Verrucomicrobiia</taxon>
        <taxon>Verrucomicrobiales</taxon>
        <taxon>Verrucomicrobiaceae</taxon>
        <taxon>Oceaniferula</taxon>
    </lineage>
</organism>